<accession>A0A366KE72</accession>
<dbReference type="Gene3D" id="3.40.1190.20">
    <property type="match status" value="1"/>
</dbReference>
<dbReference type="InterPro" id="IPR004625">
    <property type="entry name" value="PyrdxlKinase"/>
</dbReference>
<comment type="caution">
    <text evidence="7">The sequence shown here is derived from an EMBL/GenBank/DDBJ whole genome shotgun (WGS) entry which is preliminary data.</text>
</comment>
<dbReference type="Pfam" id="PF08543">
    <property type="entry name" value="Phos_pyr_kin"/>
    <property type="match status" value="1"/>
</dbReference>
<evidence type="ECO:0000256" key="5">
    <source>
        <dbReference type="ARBA" id="ARBA00022840"/>
    </source>
</evidence>
<protein>
    <recommendedName>
        <fullName evidence="1">pyridoxal kinase</fullName>
        <ecNumber evidence="1">2.7.1.35</ecNumber>
    </recommendedName>
</protein>
<evidence type="ECO:0000256" key="4">
    <source>
        <dbReference type="ARBA" id="ARBA00022777"/>
    </source>
</evidence>
<evidence type="ECO:0000256" key="2">
    <source>
        <dbReference type="ARBA" id="ARBA00022679"/>
    </source>
</evidence>
<evidence type="ECO:0000259" key="6">
    <source>
        <dbReference type="Pfam" id="PF08543"/>
    </source>
</evidence>
<gene>
    <name evidence="7" type="ORF">CRD59_00565</name>
</gene>
<reference evidence="7 8" key="1">
    <citation type="submission" date="2017-10" db="EMBL/GenBank/DDBJ databases">
        <title>Bifidobacterium xylocopum sp. nov. and Bifidobacterium aemilianum sp. nov., from the carpenter bee (Xylocopa violacea) digestive tract.</title>
        <authorList>
            <person name="Alberoni D."/>
            <person name="Baffoni L."/>
            <person name="Di Gioia D."/>
            <person name="Gaggia F."/>
            <person name="Biavati B."/>
        </authorList>
    </citation>
    <scope>NUCLEOTIDE SEQUENCE [LARGE SCALE GENOMIC DNA]</scope>
    <source>
        <strain evidence="7 8">XV2</strain>
    </source>
</reference>
<dbReference type="OrthoDB" id="9800808at2"/>
<keyword evidence="8" id="KW-1185">Reference proteome</keyword>
<dbReference type="PANTHER" id="PTHR10534">
    <property type="entry name" value="PYRIDOXAL KINASE"/>
    <property type="match status" value="1"/>
</dbReference>
<dbReference type="PANTHER" id="PTHR10534:SF2">
    <property type="entry name" value="PYRIDOXAL KINASE"/>
    <property type="match status" value="1"/>
</dbReference>
<feature type="domain" description="Pyridoxamine kinase/Phosphomethylpyrimidine kinase" evidence="6">
    <location>
        <begin position="36"/>
        <end position="265"/>
    </location>
</feature>
<dbReference type="GO" id="GO:0009443">
    <property type="term" value="P:pyridoxal 5'-phosphate salvage"/>
    <property type="evidence" value="ECO:0007669"/>
    <property type="project" value="InterPro"/>
</dbReference>
<dbReference type="Proteomes" id="UP000252345">
    <property type="component" value="Unassembled WGS sequence"/>
</dbReference>
<keyword evidence="4 7" id="KW-0418">Kinase</keyword>
<dbReference type="EMBL" id="PDCH01000001">
    <property type="protein sequence ID" value="RBP99994.1"/>
    <property type="molecule type" value="Genomic_DNA"/>
</dbReference>
<name>A0A366KE72_9BIFI</name>
<keyword evidence="5" id="KW-0067">ATP-binding</keyword>
<dbReference type="AlphaFoldDB" id="A0A366KE72"/>
<dbReference type="InterPro" id="IPR029056">
    <property type="entry name" value="Ribokinase-like"/>
</dbReference>
<dbReference type="GO" id="GO:0008478">
    <property type="term" value="F:pyridoxal kinase activity"/>
    <property type="evidence" value="ECO:0007669"/>
    <property type="project" value="UniProtKB-EC"/>
</dbReference>
<dbReference type="InterPro" id="IPR013749">
    <property type="entry name" value="PM/HMP-P_kinase-1"/>
</dbReference>
<keyword evidence="3" id="KW-0547">Nucleotide-binding</keyword>
<dbReference type="GO" id="GO:0005524">
    <property type="term" value="F:ATP binding"/>
    <property type="evidence" value="ECO:0007669"/>
    <property type="project" value="UniProtKB-KW"/>
</dbReference>
<sequence length="293" mass="31785">MSAPLYQRQPDYIPRVAAVHDMCGYGKCSLTAAIPILSAAGCDVCPVPTALFSAHTKFEHYTFHDTTDMLPGYLDAWRQEGVQLDGIYSGFLGSAEQVGIIERMYREYPQALRLVDPVMGDGGRMYPTYTDELCRATARLADGADVLMPNLTEASLLTGLPYEGQDLDDAQVAELLEALLGMGARHVILKGIDRGDGDLRNFAAGEGLGGTDGRVELKHSKLPYMIHGTGDAFASALCGAVFAGRSLDQAARIAGEFVRSAMAHTQTQPDYERRGVSFELDLNLMTALVDRQE</sequence>
<evidence type="ECO:0000313" key="8">
    <source>
        <dbReference type="Proteomes" id="UP000252345"/>
    </source>
</evidence>
<dbReference type="NCBIfam" id="NF005491">
    <property type="entry name" value="PRK07105.1"/>
    <property type="match status" value="1"/>
</dbReference>
<dbReference type="RefSeq" id="WP_113852656.1">
    <property type="nucleotide sequence ID" value="NZ_PDCH01000001.1"/>
</dbReference>
<dbReference type="GO" id="GO:0005829">
    <property type="term" value="C:cytosol"/>
    <property type="evidence" value="ECO:0007669"/>
    <property type="project" value="TreeGrafter"/>
</dbReference>
<keyword evidence="2" id="KW-0808">Transferase</keyword>
<evidence type="ECO:0000313" key="7">
    <source>
        <dbReference type="EMBL" id="RBP99994.1"/>
    </source>
</evidence>
<dbReference type="CDD" id="cd01173">
    <property type="entry name" value="pyridoxal_pyridoxamine_kinase"/>
    <property type="match status" value="1"/>
</dbReference>
<dbReference type="SUPFAM" id="SSF53613">
    <property type="entry name" value="Ribokinase-like"/>
    <property type="match status" value="1"/>
</dbReference>
<dbReference type="EC" id="2.7.1.35" evidence="1"/>
<evidence type="ECO:0000256" key="3">
    <source>
        <dbReference type="ARBA" id="ARBA00022741"/>
    </source>
</evidence>
<proteinExistence type="predicted"/>
<organism evidence="7 8">
    <name type="scientific">Bifidobacterium xylocopae</name>
    <dbReference type="NCBI Taxonomy" id="2493119"/>
    <lineage>
        <taxon>Bacteria</taxon>
        <taxon>Bacillati</taxon>
        <taxon>Actinomycetota</taxon>
        <taxon>Actinomycetes</taxon>
        <taxon>Bifidobacteriales</taxon>
        <taxon>Bifidobacteriaceae</taxon>
        <taxon>Bifidobacterium</taxon>
    </lineage>
</organism>
<evidence type="ECO:0000256" key="1">
    <source>
        <dbReference type="ARBA" id="ARBA00012104"/>
    </source>
</evidence>